<dbReference type="GeneID" id="41601974"/>
<accession>A0A0E3N772</accession>
<dbReference type="KEGG" id="mthr:MSTHT_0053"/>
<feature type="transmembrane region" description="Helical" evidence="1">
    <location>
        <begin position="62"/>
        <end position="81"/>
    </location>
</feature>
<dbReference type="AlphaFoldDB" id="A0A0E3N772"/>
<dbReference type="InterPro" id="IPR058362">
    <property type="entry name" value="DUF8049"/>
</dbReference>
<feature type="domain" description="DUF8049" evidence="2">
    <location>
        <begin position="2"/>
        <end position="75"/>
    </location>
</feature>
<dbReference type="STRING" id="523844.MSTHT_0053"/>
<gene>
    <name evidence="3" type="ORF">MSTHT_0053</name>
</gene>
<evidence type="ECO:0000313" key="3">
    <source>
        <dbReference type="EMBL" id="AKB11811.1"/>
    </source>
</evidence>
<dbReference type="OrthoDB" id="135469at2157"/>
<reference evidence="3 4" key="1">
    <citation type="submission" date="2014-07" db="EMBL/GenBank/DDBJ databases">
        <title>Methanogenic archaea and the global carbon cycle.</title>
        <authorList>
            <person name="Henriksen J.R."/>
            <person name="Luke J."/>
            <person name="Reinhart S."/>
            <person name="Benedict M.N."/>
            <person name="Youngblut N.D."/>
            <person name="Metcalf M.E."/>
            <person name="Whitaker R.J."/>
            <person name="Metcalf W.W."/>
        </authorList>
    </citation>
    <scope>NUCLEOTIDE SEQUENCE [LARGE SCALE GENOMIC DNA]</scope>
    <source>
        <strain evidence="4">ATCC 43570 / DSM 1825 / OCM 12 / VKM B-1830 / TM-1</strain>
    </source>
</reference>
<dbReference type="Proteomes" id="UP000066529">
    <property type="component" value="Chromosome"/>
</dbReference>
<protein>
    <recommendedName>
        <fullName evidence="2">DUF8049 domain-containing protein</fullName>
    </recommendedName>
</protein>
<evidence type="ECO:0000259" key="2">
    <source>
        <dbReference type="Pfam" id="PF26223"/>
    </source>
</evidence>
<dbReference type="RefSeq" id="WP_048166085.1">
    <property type="nucleotide sequence ID" value="NZ_CP009501.1"/>
</dbReference>
<keyword evidence="1" id="KW-1133">Transmembrane helix</keyword>
<keyword evidence="1" id="KW-0472">Membrane</keyword>
<dbReference type="PATRIC" id="fig|523844.20.peg.73"/>
<organism evidence="3 4">
    <name type="scientific">Methanosarcina thermophila (strain ATCC 43570 / DSM 1825 / OCM 12 / VKM B-1830 / TM-1)</name>
    <dbReference type="NCBI Taxonomy" id="523844"/>
    <lineage>
        <taxon>Archaea</taxon>
        <taxon>Methanobacteriati</taxon>
        <taxon>Methanobacteriota</taxon>
        <taxon>Stenosarchaea group</taxon>
        <taxon>Methanomicrobia</taxon>
        <taxon>Methanosarcinales</taxon>
        <taxon>Methanosarcinaceae</taxon>
        <taxon>Methanosarcina</taxon>
    </lineage>
</organism>
<feature type="transmembrane region" description="Helical" evidence="1">
    <location>
        <begin position="34"/>
        <end position="50"/>
    </location>
</feature>
<dbReference type="HOGENOM" id="CLU_2581383_0_0_2"/>
<evidence type="ECO:0000256" key="1">
    <source>
        <dbReference type="SAM" id="Phobius"/>
    </source>
</evidence>
<dbReference type="EMBL" id="CP009501">
    <property type="protein sequence ID" value="AKB11811.1"/>
    <property type="molecule type" value="Genomic_DNA"/>
</dbReference>
<keyword evidence="1" id="KW-0812">Transmembrane</keyword>
<proteinExistence type="predicted"/>
<sequence length="82" mass="9491">MSLEEDLKLCVVAIACTLLLVTVPENLIHVQLDFASKYAPLLVFLFYLFLREEEKSSPLPWYFLMIYATAGILILNIIDFFF</sequence>
<dbReference type="Pfam" id="PF26223">
    <property type="entry name" value="DUF8049"/>
    <property type="match status" value="1"/>
</dbReference>
<name>A0A0E3N772_METTT</name>
<evidence type="ECO:0000313" key="4">
    <source>
        <dbReference type="Proteomes" id="UP000066529"/>
    </source>
</evidence>